<organism evidence="4 5">
    <name type="scientific">Mogibacterium timidum</name>
    <dbReference type="NCBI Taxonomy" id="35519"/>
    <lineage>
        <taxon>Bacteria</taxon>
        <taxon>Bacillati</taxon>
        <taxon>Bacillota</taxon>
        <taxon>Clostridia</taxon>
        <taxon>Peptostreptococcales</taxon>
        <taxon>Anaerovoracaceae</taxon>
        <taxon>Mogibacterium</taxon>
    </lineage>
</organism>
<evidence type="ECO:0000313" key="4">
    <source>
        <dbReference type="EMBL" id="NWO23035.1"/>
    </source>
</evidence>
<feature type="transmembrane region" description="Helical" evidence="2">
    <location>
        <begin position="110"/>
        <end position="128"/>
    </location>
</feature>
<evidence type="ECO:0000256" key="2">
    <source>
        <dbReference type="SAM" id="Phobius"/>
    </source>
</evidence>
<evidence type="ECO:0000313" key="5">
    <source>
        <dbReference type="Proteomes" id="UP000526307"/>
    </source>
</evidence>
<feature type="compositionally biased region" description="Polar residues" evidence="1">
    <location>
        <begin position="479"/>
        <end position="492"/>
    </location>
</feature>
<gene>
    <name evidence="4" type="ORF">HW270_02930</name>
</gene>
<keyword evidence="2" id="KW-0472">Membrane</keyword>
<feature type="compositionally biased region" description="Basic and acidic residues" evidence="1">
    <location>
        <begin position="519"/>
        <end position="532"/>
    </location>
</feature>
<dbReference type="EMBL" id="JABXYR010000001">
    <property type="protein sequence ID" value="NWO23035.1"/>
    <property type="molecule type" value="Genomic_DNA"/>
</dbReference>
<comment type="caution">
    <text evidence="4">The sequence shown here is derived from an EMBL/GenBank/DDBJ whole genome shotgun (WGS) entry which is preliminary data.</text>
</comment>
<dbReference type="AlphaFoldDB" id="A0A7Y8VRM8"/>
<proteinExistence type="predicted"/>
<keyword evidence="5" id="KW-1185">Reference proteome</keyword>
<sequence>MENKLQINTRKKWVRRFRRLSIFLFIGLILASPIFADEGDKYLSFYKNNADILKTNTLFLDALRAILWYGVIALVKLGQEVQKLYDTAFGFIDLTTNSEVTAFVNQFKPVFIALTAVALVYLGIILILHHDKKPNVVTNIVIAALCVSCSTFIFSSFNSLLVSFKDGVNNTSIKSEQEVYTIVNNNSFDVLKLYNKYGTGLNKGKYANGKAGINKENFGYFNINEVINYKSKLLASEENPFKYRIGYILDGKAGTVENSNGWGINENDDADFGNEFYYRYSFQFLVAYIQLIALIVVYLAMSYKVVRVAFELVVARLLAYLYSAELSGGEKIKKILAFIRDSYILLAVSIVCIKVYVIFTTFITKTAGTGFTAAIFSLFLAFTVIDGPNLVERVLGMDAGLKSSTARMMAVGGMAVAGTRAATNLGKGLGRKIGGTLKNASDKKAADMAKAGATGAALGAVDDKEKNTTRGKDGAGGTMETSGISKGGNTEHSSSGSSFDKDVSSSLSTEGAASSSLADRMDSALSDKHENRNLGSELQKRDHHSKAGSESFNSRVNNLDRQQSRKNTVVTSSKPRTITRSKSKFMDKGDKK</sequence>
<dbReference type="InterPro" id="IPR058521">
    <property type="entry name" value="DUF8208"/>
</dbReference>
<feature type="domain" description="DUF8208" evidence="3">
    <location>
        <begin position="55"/>
        <end position="410"/>
    </location>
</feature>
<feature type="compositionally biased region" description="Basic and acidic residues" evidence="1">
    <location>
        <begin position="462"/>
        <end position="473"/>
    </location>
</feature>
<name>A0A7Y8VRM8_9FIRM</name>
<dbReference type="InterPro" id="IPR058066">
    <property type="entry name" value="pXO2-14_N"/>
</dbReference>
<feature type="compositionally biased region" description="Polar residues" evidence="1">
    <location>
        <begin position="548"/>
        <end position="576"/>
    </location>
</feature>
<accession>A0A7Y8VRM8</accession>
<feature type="region of interest" description="Disordered" evidence="1">
    <location>
        <begin position="462"/>
        <end position="592"/>
    </location>
</feature>
<evidence type="ECO:0000259" key="3">
    <source>
        <dbReference type="Pfam" id="PF26635"/>
    </source>
</evidence>
<feature type="transmembrane region" description="Helical" evidence="2">
    <location>
        <begin position="369"/>
        <end position="387"/>
    </location>
</feature>
<keyword evidence="2" id="KW-1133">Transmembrane helix</keyword>
<dbReference type="NCBIfam" id="NF045890">
    <property type="entry name" value="conj_pls20_p028"/>
    <property type="match status" value="1"/>
</dbReference>
<dbReference type="Pfam" id="PF26635">
    <property type="entry name" value="DUF8208"/>
    <property type="match status" value="1"/>
</dbReference>
<dbReference type="RefSeq" id="WP_178978265.1">
    <property type="nucleotide sequence ID" value="NZ_JABXYR010000001.1"/>
</dbReference>
<evidence type="ECO:0000256" key="1">
    <source>
        <dbReference type="SAM" id="MobiDB-lite"/>
    </source>
</evidence>
<reference evidence="4 5" key="1">
    <citation type="submission" date="2020-06" db="EMBL/GenBank/DDBJ databases">
        <title>Mogibacterium timidum strain W9173 genomic sequence.</title>
        <authorList>
            <person name="Wade W.G."/>
            <person name="Johnston C.D."/>
            <person name="Chen T."/>
            <person name="Dewhirst F.E."/>
        </authorList>
    </citation>
    <scope>NUCLEOTIDE SEQUENCE [LARGE SCALE GENOMIC DNA]</scope>
    <source>
        <strain evidence="4 5">W9173</strain>
    </source>
</reference>
<feature type="transmembrane region" description="Helical" evidence="2">
    <location>
        <begin position="343"/>
        <end position="363"/>
    </location>
</feature>
<protein>
    <recommendedName>
        <fullName evidence="3">DUF8208 domain-containing protein</fullName>
    </recommendedName>
</protein>
<feature type="transmembrane region" description="Helical" evidence="2">
    <location>
        <begin position="140"/>
        <end position="164"/>
    </location>
</feature>
<dbReference type="Proteomes" id="UP000526307">
    <property type="component" value="Unassembled WGS sequence"/>
</dbReference>
<keyword evidence="2" id="KW-0812">Transmembrane</keyword>
<feature type="transmembrane region" description="Helical" evidence="2">
    <location>
        <begin position="280"/>
        <end position="299"/>
    </location>
</feature>
<feature type="compositionally biased region" description="Low complexity" evidence="1">
    <location>
        <begin position="493"/>
        <end position="518"/>
    </location>
</feature>